<sequence length="448" mass="50087">MKYLFVHQSFPGQYLHIVRHLVRQGGHEIVFISEDNANVIAGVRRVRYGLPRTAAEQAHPGVREFDVGLMRADAVARSAETLKKLGFTPDIIIGHHGWGELLNIQDVYPDVPILGYFEFYYHTDAGYDLNFDSEFPTNPQTLPLVRAKNCINLLALTNPGYGQTPTLFQKGAYPAWAQEKMTVLREGVDLERCKPKPALFKKVTSVCGISIKPKQKLITYVSRDLEPYRGFHVFMRALPYVLAQEPDAQVVLVGSDGVSYGAKLLSGCWRDILVRELGERLDLSRVHFVGKVEYEDFLTLLQRSDAHVYLTYPFVASWSLREAMAIGCALVGSDTAPVREFLTDGETGLLVPFHDPERIAHGILRLLQDKVLGQALRRAARVQAERTLCLKTYLADYDALIAQVIAHHTAERRAHGQGTAVPAKRKKIATPKKNPPLVKGVGRKKRGG</sequence>
<gene>
    <name evidence="6" type="ORF">Abor_065_031</name>
    <name evidence="5" type="ORF">AcetOrient_orf03523</name>
</gene>
<dbReference type="Gene3D" id="3.40.50.2000">
    <property type="entry name" value="Glycogen Phosphorylase B"/>
    <property type="match status" value="1"/>
</dbReference>
<evidence type="ECO:0000259" key="4">
    <source>
        <dbReference type="Pfam" id="PF12000"/>
    </source>
</evidence>
<proteinExistence type="predicted"/>
<dbReference type="SUPFAM" id="SSF53756">
    <property type="entry name" value="UDP-Glycosyltransferase/glycogen phosphorylase"/>
    <property type="match status" value="1"/>
</dbReference>
<evidence type="ECO:0000313" key="6">
    <source>
        <dbReference type="EMBL" id="GAN67214.1"/>
    </source>
</evidence>
<evidence type="ECO:0000313" key="5">
    <source>
        <dbReference type="EMBL" id="BBC80687.1"/>
    </source>
</evidence>
<accession>A0A0D6NMC4</accession>
<dbReference type="KEGG" id="aot:AcetOri_orf03523"/>
<feature type="domain" description="Glycosyl transferase family 4" evidence="4">
    <location>
        <begin position="26"/>
        <end position="192"/>
    </location>
</feature>
<dbReference type="Proteomes" id="UP000270034">
    <property type="component" value="Chromosome"/>
</dbReference>
<dbReference type="InterPro" id="IPR022623">
    <property type="entry name" value="Glyco_trans_4"/>
</dbReference>
<dbReference type="STRING" id="1231341.Abor_065_031"/>
<dbReference type="PANTHER" id="PTHR46401:SF2">
    <property type="entry name" value="GLYCOSYLTRANSFERASE WBBK-RELATED"/>
    <property type="match status" value="1"/>
</dbReference>
<evidence type="ECO:0000259" key="3">
    <source>
        <dbReference type="Pfam" id="PF00534"/>
    </source>
</evidence>
<evidence type="ECO:0000256" key="1">
    <source>
        <dbReference type="ARBA" id="ARBA00022679"/>
    </source>
</evidence>
<dbReference type="EMBL" id="AP018515">
    <property type="protein sequence ID" value="BBC80687.1"/>
    <property type="molecule type" value="Genomic_DNA"/>
</dbReference>
<dbReference type="RefSeq" id="WP_084594533.1">
    <property type="nucleotide sequence ID" value="NZ_BAMX01000055.1"/>
</dbReference>
<reference evidence="6 7" key="1">
    <citation type="submission" date="2012-11" db="EMBL/GenBank/DDBJ databases">
        <title>Whole genome sequence of Acetobacter orientalis 21F-2.</title>
        <authorList>
            <person name="Azuma Y."/>
            <person name="Higashiura N."/>
            <person name="Hirakawa H."/>
            <person name="Matsushita K."/>
        </authorList>
    </citation>
    <scope>NUCLEOTIDE SEQUENCE [LARGE SCALE GENOMIC DNA]</scope>
    <source>
        <strain evidence="6 7">21F-2</strain>
    </source>
</reference>
<dbReference type="Pfam" id="PF00534">
    <property type="entry name" value="Glycos_transf_1"/>
    <property type="match status" value="1"/>
</dbReference>
<accession>A0A2Z5ZKY9</accession>
<name>A0A2Z5ZKY9_9PROT</name>
<dbReference type="Proteomes" id="UP000032670">
    <property type="component" value="Unassembled WGS sequence"/>
</dbReference>
<dbReference type="GO" id="GO:0016757">
    <property type="term" value="F:glycosyltransferase activity"/>
    <property type="evidence" value="ECO:0007669"/>
    <property type="project" value="InterPro"/>
</dbReference>
<dbReference type="Pfam" id="PF12000">
    <property type="entry name" value="Glyco_trans_4_3"/>
    <property type="match status" value="1"/>
</dbReference>
<reference evidence="5 8" key="2">
    <citation type="submission" date="2018-02" db="EMBL/GenBank/DDBJ databases">
        <title>Acetobacter orientalis genome.</title>
        <authorList>
            <person name="Nakashima N."/>
            <person name="Tamura T."/>
        </authorList>
    </citation>
    <scope>NUCLEOTIDE SEQUENCE [LARGE SCALE GENOMIC DNA]</scope>
    <source>
        <strain evidence="5 8">FAN1</strain>
    </source>
</reference>
<feature type="region of interest" description="Disordered" evidence="2">
    <location>
        <begin position="412"/>
        <end position="448"/>
    </location>
</feature>
<dbReference type="PANTHER" id="PTHR46401">
    <property type="entry name" value="GLYCOSYLTRANSFERASE WBBK-RELATED"/>
    <property type="match status" value="1"/>
</dbReference>
<keyword evidence="7" id="KW-1185">Reference proteome</keyword>
<dbReference type="CDD" id="cd03818">
    <property type="entry name" value="GT4_ExpC-like"/>
    <property type="match status" value="1"/>
</dbReference>
<dbReference type="GO" id="GO:0009103">
    <property type="term" value="P:lipopolysaccharide biosynthetic process"/>
    <property type="evidence" value="ECO:0007669"/>
    <property type="project" value="TreeGrafter"/>
</dbReference>
<protein>
    <submittedName>
        <fullName evidence="5">Glycosyl transferase</fullName>
    </submittedName>
</protein>
<dbReference type="AlphaFoldDB" id="A0A2Z5ZKY9"/>
<dbReference type="GeneID" id="76205354"/>
<dbReference type="InterPro" id="IPR001296">
    <property type="entry name" value="Glyco_trans_1"/>
</dbReference>
<organism evidence="5 8">
    <name type="scientific">Acetobacter orientalis</name>
    <dbReference type="NCBI Taxonomy" id="146474"/>
    <lineage>
        <taxon>Bacteria</taxon>
        <taxon>Pseudomonadati</taxon>
        <taxon>Pseudomonadota</taxon>
        <taxon>Alphaproteobacteria</taxon>
        <taxon>Acetobacterales</taxon>
        <taxon>Acetobacteraceae</taxon>
        <taxon>Acetobacter</taxon>
    </lineage>
</organism>
<feature type="domain" description="Glycosyl transferase family 1" evidence="3">
    <location>
        <begin position="211"/>
        <end position="381"/>
    </location>
</feature>
<dbReference type="EMBL" id="BAMX01000055">
    <property type="protein sequence ID" value="GAN67214.1"/>
    <property type="molecule type" value="Genomic_DNA"/>
</dbReference>
<evidence type="ECO:0000313" key="8">
    <source>
        <dbReference type="Proteomes" id="UP000270034"/>
    </source>
</evidence>
<evidence type="ECO:0000256" key="2">
    <source>
        <dbReference type="SAM" id="MobiDB-lite"/>
    </source>
</evidence>
<keyword evidence="1 5" id="KW-0808">Transferase</keyword>
<evidence type="ECO:0000313" key="7">
    <source>
        <dbReference type="Proteomes" id="UP000032670"/>
    </source>
</evidence>